<evidence type="ECO:0000313" key="2">
    <source>
        <dbReference type="Proteomes" id="UP000095280"/>
    </source>
</evidence>
<evidence type="ECO:0000313" key="3">
    <source>
        <dbReference type="WBParaSite" id="maker-unitig_23840-snap-gene-0.2-mRNA-1"/>
    </source>
</evidence>
<dbReference type="AlphaFoldDB" id="A0A1I8F918"/>
<feature type="region of interest" description="Disordered" evidence="1">
    <location>
        <begin position="124"/>
        <end position="159"/>
    </location>
</feature>
<protein>
    <submittedName>
        <fullName evidence="3">Uncharacterized protein</fullName>
    </submittedName>
</protein>
<evidence type="ECO:0000256" key="1">
    <source>
        <dbReference type="SAM" id="MobiDB-lite"/>
    </source>
</evidence>
<dbReference type="WBParaSite" id="maker-unitig_23840-snap-gene-0.2-mRNA-1">
    <property type="protein sequence ID" value="maker-unitig_23840-snap-gene-0.2-mRNA-1"/>
    <property type="gene ID" value="maker-unitig_23840-snap-gene-0.2"/>
</dbReference>
<proteinExistence type="predicted"/>
<dbReference type="Proteomes" id="UP000095280">
    <property type="component" value="Unplaced"/>
</dbReference>
<name>A0A1I8F918_9PLAT</name>
<sequence length="336" mass="34775">MVLTAATASVPSMLFEPGRIRTGDLLINGFILRDRKFANRFANFLSPIGCILALYMTQKHCGAAGIAFLLITQLLKTCAATSPICQLLCSILTCLCGPSLFVWAKALQSGQASLPVADPHYRTGAAERPRVGGARRRGGGGAAPAAASSAANSRQKRQPLRKCESAESSCISGLATAMPDRDSVDVIPCCHGNTAAAAAAAAVAASFAKRGCGKFSVDADAVCRPGGWPGRLLLAPLSAQLRSFAQLALPQLRSAPSSSSLSSLAPALRLRVLSSASRSQSPLPQLRLPQLRSQLALIISISSAQASELTLPSFCTIALVLSGQIVGGFGAAISEF</sequence>
<reference evidence="3" key="1">
    <citation type="submission" date="2016-11" db="UniProtKB">
        <authorList>
            <consortium name="WormBaseParasite"/>
        </authorList>
    </citation>
    <scope>IDENTIFICATION</scope>
</reference>
<accession>A0A1I8F918</accession>
<keyword evidence="2" id="KW-1185">Reference proteome</keyword>
<organism evidence="2 3">
    <name type="scientific">Macrostomum lignano</name>
    <dbReference type="NCBI Taxonomy" id="282301"/>
    <lineage>
        <taxon>Eukaryota</taxon>
        <taxon>Metazoa</taxon>
        <taxon>Spiralia</taxon>
        <taxon>Lophotrochozoa</taxon>
        <taxon>Platyhelminthes</taxon>
        <taxon>Rhabditophora</taxon>
        <taxon>Macrostomorpha</taxon>
        <taxon>Macrostomida</taxon>
        <taxon>Macrostomidae</taxon>
        <taxon>Macrostomum</taxon>
    </lineage>
</organism>